<evidence type="ECO:0000313" key="2">
    <source>
        <dbReference type="EMBL" id="EGG54595.1"/>
    </source>
</evidence>
<organism evidence="2 3">
    <name type="scientific">Parasutterella excrementihominis YIT 11859</name>
    <dbReference type="NCBI Taxonomy" id="762966"/>
    <lineage>
        <taxon>Bacteria</taxon>
        <taxon>Pseudomonadati</taxon>
        <taxon>Pseudomonadota</taxon>
        <taxon>Betaproteobacteria</taxon>
        <taxon>Burkholderiales</taxon>
        <taxon>Sutterellaceae</taxon>
        <taxon>Parasutterella</taxon>
    </lineage>
</organism>
<evidence type="ECO:0000313" key="3">
    <source>
        <dbReference type="Proteomes" id="UP000005156"/>
    </source>
</evidence>
<dbReference type="EMBL" id="AFBP01000036">
    <property type="protein sequence ID" value="EGG54595.1"/>
    <property type="molecule type" value="Genomic_DNA"/>
</dbReference>
<dbReference type="AlphaFoldDB" id="F3QKG1"/>
<keyword evidence="3" id="KW-1185">Reference proteome</keyword>
<keyword evidence="1" id="KW-0812">Transmembrane</keyword>
<keyword evidence="1" id="KW-1133">Transmembrane helix</keyword>
<gene>
    <name evidence="2" type="ORF">HMPREF9439_01420</name>
</gene>
<sequence length="40" mass="4618">MSAGSKKSYLMSQRKNLFDLNPLLFNLICFFATYLSVLLE</sequence>
<accession>F3QKG1</accession>
<name>F3QKG1_9BURK</name>
<evidence type="ECO:0000256" key="1">
    <source>
        <dbReference type="SAM" id="Phobius"/>
    </source>
</evidence>
<proteinExistence type="predicted"/>
<dbReference type="HOGENOM" id="CLU_3293676_0_0_4"/>
<comment type="caution">
    <text evidence="2">The sequence shown here is derived from an EMBL/GenBank/DDBJ whole genome shotgun (WGS) entry which is preliminary data.</text>
</comment>
<protein>
    <submittedName>
        <fullName evidence="2">Uncharacterized protein</fullName>
    </submittedName>
</protein>
<keyword evidence="1" id="KW-0472">Membrane</keyword>
<reference evidence="2 3" key="1">
    <citation type="submission" date="2011-02" db="EMBL/GenBank/DDBJ databases">
        <authorList>
            <person name="Weinstock G."/>
            <person name="Sodergren E."/>
            <person name="Clifton S."/>
            <person name="Fulton L."/>
            <person name="Fulton B."/>
            <person name="Courtney L."/>
            <person name="Fronick C."/>
            <person name="Harrison M."/>
            <person name="Strong C."/>
            <person name="Farmer C."/>
            <person name="Delahaunty K."/>
            <person name="Markovic C."/>
            <person name="Hall O."/>
            <person name="Minx P."/>
            <person name="Tomlinson C."/>
            <person name="Mitreva M."/>
            <person name="Hou S."/>
            <person name="Chen J."/>
            <person name="Wollam A."/>
            <person name="Pepin K.H."/>
            <person name="Johnson M."/>
            <person name="Bhonagiri V."/>
            <person name="Zhang X."/>
            <person name="Suruliraj S."/>
            <person name="Warren W."/>
            <person name="Chinwalla A."/>
            <person name="Mardis E.R."/>
            <person name="Wilson R.K."/>
        </authorList>
    </citation>
    <scope>NUCLEOTIDE SEQUENCE [LARGE SCALE GENOMIC DNA]</scope>
    <source>
        <strain evidence="2 3">YIT 11859</strain>
    </source>
</reference>
<feature type="transmembrane region" description="Helical" evidence="1">
    <location>
        <begin position="20"/>
        <end position="39"/>
    </location>
</feature>
<dbReference type="Proteomes" id="UP000005156">
    <property type="component" value="Unassembled WGS sequence"/>
</dbReference>